<evidence type="ECO:0000256" key="1">
    <source>
        <dbReference type="ARBA" id="ARBA00037999"/>
    </source>
</evidence>
<name>A0A4R6T8K5_9BACT</name>
<evidence type="ECO:0000313" key="5">
    <source>
        <dbReference type="EMBL" id="TDQ19598.1"/>
    </source>
</evidence>
<evidence type="ECO:0000256" key="4">
    <source>
        <dbReference type="RuleBase" id="RU004508"/>
    </source>
</evidence>
<dbReference type="Proteomes" id="UP000294535">
    <property type="component" value="Unassembled WGS sequence"/>
</dbReference>
<evidence type="ECO:0000256" key="3">
    <source>
        <dbReference type="PIRSR" id="PIRSR000390-2"/>
    </source>
</evidence>
<evidence type="ECO:0000256" key="2">
    <source>
        <dbReference type="PIRSR" id="PIRSR000390-1"/>
    </source>
</evidence>
<dbReference type="EMBL" id="SNYF01000005">
    <property type="protein sequence ID" value="TDQ19598.1"/>
    <property type="molecule type" value="Genomic_DNA"/>
</dbReference>
<dbReference type="OrthoDB" id="9810913at2"/>
<feature type="active site" description="Proton acceptor" evidence="2">
    <location>
        <position position="191"/>
    </location>
</feature>
<dbReference type="InterPro" id="IPR000653">
    <property type="entry name" value="DegT/StrS_aminotransferase"/>
</dbReference>
<evidence type="ECO:0000313" key="6">
    <source>
        <dbReference type="Proteomes" id="UP000294535"/>
    </source>
</evidence>
<dbReference type="InterPro" id="IPR015424">
    <property type="entry name" value="PyrdxlP-dep_Trfase"/>
</dbReference>
<dbReference type="AlphaFoldDB" id="A0A4R6T8K5"/>
<dbReference type="CDD" id="cd00616">
    <property type="entry name" value="AHBA_syn"/>
    <property type="match status" value="1"/>
</dbReference>
<dbReference type="PANTHER" id="PTHR30244:SF34">
    <property type="entry name" value="DTDP-4-AMINO-4,6-DIDEOXYGALACTOSE TRANSAMINASE"/>
    <property type="match status" value="1"/>
</dbReference>
<reference evidence="5 6" key="1">
    <citation type="submission" date="2019-03" db="EMBL/GenBank/DDBJ databases">
        <title>Genomic Encyclopedia of Type Strains, Phase III (KMG-III): the genomes of soil and plant-associated and newly described type strains.</title>
        <authorList>
            <person name="Whitman W."/>
        </authorList>
    </citation>
    <scope>NUCLEOTIDE SEQUENCE [LARGE SCALE GENOMIC DNA]</scope>
    <source>
        <strain evidence="5 6">CECT 8446</strain>
    </source>
</reference>
<comment type="similarity">
    <text evidence="1 4">Belongs to the DegT/DnrJ/EryC1 family.</text>
</comment>
<sequence length="396" mass="45108">MPFFEKHKLAIPFNKPYLSGKELDYVRDAAINQGKLSGNGFYTQKCQQFFEEKYGFGCCLLTNSCTDALEMAALLFDIQAGDEVILPSFTFVSTANAFALRGAKMVFVDSKPDFPGMDESLVESLINSKTKAIIAVHYGGVPCDMLALRTLANKYGIYLLEDAAQAVDSYLEDKALGSFGHLSAFSFHETKNIHCGEGGMLVVNDPNLEKRAEIIWEKGTNRSAYFRGEIDKYSWVDLGSSFLLSELNAAFLWAQLENLDQIQTRRKRIWEDYFYWFSGESRQPQVLPKTYLILLQEVLEEVVGDLSTINFQQEKGNYHLFYLLFENAKQRQAVMDRLKQRGILAVFHYQSLHKSPFIAQTQAESFKLHLPNAEGFSDCLLRLPLFYDLPKLINEE</sequence>
<feature type="modified residue" description="N6-(pyridoxal phosphate)lysine" evidence="3">
    <location>
        <position position="191"/>
    </location>
</feature>
<dbReference type="Pfam" id="PF01041">
    <property type="entry name" value="DegT_DnrJ_EryC1"/>
    <property type="match status" value="1"/>
</dbReference>
<dbReference type="GO" id="GO:0000271">
    <property type="term" value="P:polysaccharide biosynthetic process"/>
    <property type="evidence" value="ECO:0007669"/>
    <property type="project" value="TreeGrafter"/>
</dbReference>
<dbReference type="Gene3D" id="3.40.640.10">
    <property type="entry name" value="Type I PLP-dependent aspartate aminotransferase-like (Major domain)"/>
    <property type="match status" value="1"/>
</dbReference>
<dbReference type="GO" id="GO:0030170">
    <property type="term" value="F:pyridoxal phosphate binding"/>
    <property type="evidence" value="ECO:0007669"/>
    <property type="project" value="TreeGrafter"/>
</dbReference>
<dbReference type="PIRSF" id="PIRSF000390">
    <property type="entry name" value="PLP_StrS"/>
    <property type="match status" value="1"/>
</dbReference>
<dbReference type="SUPFAM" id="SSF53383">
    <property type="entry name" value="PLP-dependent transferases"/>
    <property type="match status" value="1"/>
</dbReference>
<keyword evidence="6" id="KW-1185">Reference proteome</keyword>
<dbReference type="InterPro" id="IPR015421">
    <property type="entry name" value="PyrdxlP-dep_Trfase_major"/>
</dbReference>
<accession>A0A4R6T8K5</accession>
<dbReference type="NCBIfam" id="NF008687">
    <property type="entry name" value="PRK11706.1"/>
    <property type="match status" value="1"/>
</dbReference>
<keyword evidence="3 4" id="KW-0663">Pyridoxal phosphate</keyword>
<proteinExistence type="inferred from homology"/>
<protein>
    <submittedName>
        <fullName evidence="5">dTDP-4-amino-4,6-dideoxygalactose transaminase</fullName>
    </submittedName>
</protein>
<dbReference type="RefSeq" id="WP_133554055.1">
    <property type="nucleotide sequence ID" value="NZ_SNYF01000005.1"/>
</dbReference>
<dbReference type="GO" id="GO:0019180">
    <property type="term" value="F:dTDP-4-amino-4,6-dideoxygalactose transaminase activity"/>
    <property type="evidence" value="ECO:0007669"/>
    <property type="project" value="TreeGrafter"/>
</dbReference>
<dbReference type="PANTHER" id="PTHR30244">
    <property type="entry name" value="TRANSAMINASE"/>
    <property type="match status" value="1"/>
</dbReference>
<gene>
    <name evidence="5" type="ORF">DFQ04_1422</name>
</gene>
<organism evidence="5 6">
    <name type="scientific">Algoriphagus boseongensis</name>
    <dbReference type="NCBI Taxonomy" id="1442587"/>
    <lineage>
        <taxon>Bacteria</taxon>
        <taxon>Pseudomonadati</taxon>
        <taxon>Bacteroidota</taxon>
        <taxon>Cytophagia</taxon>
        <taxon>Cytophagales</taxon>
        <taxon>Cyclobacteriaceae</taxon>
        <taxon>Algoriphagus</taxon>
    </lineage>
</organism>
<comment type="caution">
    <text evidence="5">The sequence shown here is derived from an EMBL/GenBank/DDBJ whole genome shotgun (WGS) entry which is preliminary data.</text>
</comment>